<dbReference type="InterPro" id="IPR012340">
    <property type="entry name" value="NA-bd_OB-fold"/>
</dbReference>
<dbReference type="FunFam" id="3.40.50.300:FF:000042">
    <property type="entry name" value="Maltose/maltodextrin ABC transporter, ATP-binding protein"/>
    <property type="match status" value="1"/>
</dbReference>
<dbReference type="PROSITE" id="PS50893">
    <property type="entry name" value="ABC_TRANSPORTER_2"/>
    <property type="match status" value="1"/>
</dbReference>
<dbReference type="Pfam" id="PF00005">
    <property type="entry name" value="ABC_tran"/>
    <property type="match status" value="1"/>
</dbReference>
<gene>
    <name evidence="6" type="ORF">SAMN05660710_03450</name>
</gene>
<proteinExistence type="inferred from homology"/>
<dbReference type="GO" id="GO:0140359">
    <property type="term" value="F:ABC-type transporter activity"/>
    <property type="evidence" value="ECO:0007669"/>
    <property type="project" value="InterPro"/>
</dbReference>
<evidence type="ECO:0000256" key="3">
    <source>
        <dbReference type="ARBA" id="ARBA00022741"/>
    </source>
</evidence>
<feature type="domain" description="ABC transporter" evidence="5">
    <location>
        <begin position="4"/>
        <end position="234"/>
    </location>
</feature>
<evidence type="ECO:0000256" key="4">
    <source>
        <dbReference type="ARBA" id="ARBA00022840"/>
    </source>
</evidence>
<dbReference type="GO" id="GO:0055052">
    <property type="term" value="C:ATP-binding cassette (ABC) transporter complex, substrate-binding subunit-containing"/>
    <property type="evidence" value="ECO:0007669"/>
    <property type="project" value="TreeGrafter"/>
</dbReference>
<dbReference type="SUPFAM" id="SSF50331">
    <property type="entry name" value="MOP-like"/>
    <property type="match status" value="1"/>
</dbReference>
<dbReference type="AlphaFoldDB" id="A0A1G5JVC4"/>
<evidence type="ECO:0000313" key="7">
    <source>
        <dbReference type="Proteomes" id="UP000199502"/>
    </source>
</evidence>
<dbReference type="PROSITE" id="PS00211">
    <property type="entry name" value="ABC_TRANSPORTER_1"/>
    <property type="match status" value="1"/>
</dbReference>
<dbReference type="PANTHER" id="PTHR43875:SF1">
    <property type="entry name" value="OSMOPROTECTIVE COMPOUNDS UPTAKE ATP-BINDING PROTEIN GGTA"/>
    <property type="match status" value="1"/>
</dbReference>
<dbReference type="RefSeq" id="WP_090747635.1">
    <property type="nucleotide sequence ID" value="NZ_FMVT01000016.1"/>
</dbReference>
<dbReference type="Proteomes" id="UP000199502">
    <property type="component" value="Unassembled WGS sequence"/>
</dbReference>
<dbReference type="InterPro" id="IPR008995">
    <property type="entry name" value="Mo/tungstate-bd_C_term_dom"/>
</dbReference>
<dbReference type="InterPro" id="IPR003439">
    <property type="entry name" value="ABC_transporter-like_ATP-bd"/>
</dbReference>
<dbReference type="InterPro" id="IPR017871">
    <property type="entry name" value="ABC_transporter-like_CS"/>
</dbReference>
<dbReference type="CDD" id="cd03301">
    <property type="entry name" value="ABC_MalK_N"/>
    <property type="match status" value="1"/>
</dbReference>
<evidence type="ECO:0000259" key="5">
    <source>
        <dbReference type="PROSITE" id="PS50893"/>
    </source>
</evidence>
<keyword evidence="6" id="KW-0762">Sugar transport</keyword>
<evidence type="ECO:0000256" key="1">
    <source>
        <dbReference type="ARBA" id="ARBA00005417"/>
    </source>
</evidence>
<dbReference type="InterPro" id="IPR047641">
    <property type="entry name" value="ABC_transpr_MalK/UgpC-like"/>
</dbReference>
<dbReference type="Pfam" id="PF08402">
    <property type="entry name" value="TOBE_2"/>
    <property type="match status" value="1"/>
</dbReference>
<dbReference type="Gene3D" id="2.40.50.140">
    <property type="entry name" value="Nucleic acid-binding proteins"/>
    <property type="match status" value="1"/>
</dbReference>
<dbReference type="InterPro" id="IPR015855">
    <property type="entry name" value="ABC_transpr_MalK-like"/>
</dbReference>
<dbReference type="GO" id="GO:0016887">
    <property type="term" value="F:ATP hydrolysis activity"/>
    <property type="evidence" value="ECO:0007669"/>
    <property type="project" value="InterPro"/>
</dbReference>
<dbReference type="GO" id="GO:0008643">
    <property type="term" value="P:carbohydrate transport"/>
    <property type="evidence" value="ECO:0007669"/>
    <property type="project" value="InterPro"/>
</dbReference>
<accession>A0A1G5JVC4</accession>
<organism evidence="6 7">
    <name type="scientific">Paracoccus tibetensis</name>
    <dbReference type="NCBI Taxonomy" id="336292"/>
    <lineage>
        <taxon>Bacteria</taxon>
        <taxon>Pseudomonadati</taxon>
        <taxon>Pseudomonadota</taxon>
        <taxon>Alphaproteobacteria</taxon>
        <taxon>Rhodobacterales</taxon>
        <taxon>Paracoccaceae</taxon>
        <taxon>Paracoccus</taxon>
    </lineage>
</organism>
<dbReference type="PANTHER" id="PTHR43875">
    <property type="entry name" value="MALTODEXTRIN IMPORT ATP-BINDING PROTEIN MSMX"/>
    <property type="match status" value="1"/>
</dbReference>
<keyword evidence="7" id="KW-1185">Reference proteome</keyword>
<dbReference type="InterPro" id="IPR013611">
    <property type="entry name" value="Transp-assoc_OB_typ2"/>
</dbReference>
<dbReference type="Gene3D" id="3.40.50.300">
    <property type="entry name" value="P-loop containing nucleotide triphosphate hydrolases"/>
    <property type="match status" value="1"/>
</dbReference>
<protein>
    <submittedName>
        <fullName evidence="6">Multiple sugar transport system ATP-binding protein</fullName>
    </submittedName>
</protein>
<dbReference type="InterPro" id="IPR027417">
    <property type="entry name" value="P-loop_NTPase"/>
</dbReference>
<dbReference type="EMBL" id="FMVT01000016">
    <property type="protein sequence ID" value="SCY91718.1"/>
    <property type="molecule type" value="Genomic_DNA"/>
</dbReference>
<dbReference type="STRING" id="336292.SAMN05660710_03450"/>
<keyword evidence="2" id="KW-0813">Transport</keyword>
<dbReference type="GO" id="GO:0005524">
    <property type="term" value="F:ATP binding"/>
    <property type="evidence" value="ECO:0007669"/>
    <property type="project" value="UniProtKB-KW"/>
</dbReference>
<comment type="similarity">
    <text evidence="1">Belongs to the ABC transporter superfamily.</text>
</comment>
<sequence length="334" mass="35986">MSEVRLQNISKSFGGHTVLPDLNLTVPDGSFTVLVGPSGCGKSTLLRIISGLEEPTSGAVMIGGHDVTLDEPSKRGISMVFQSYALYPHMTVAQNIDFGLRLAKMPAAERKSRVAEAARILALEPYLDRKPAQLSGGQRQRVAIGRSIVRQPKVFLFDEPLSNLDAALRTQMRVELAQLHQSLDATMIYVTHDQVEAMTLADQIVVMNAGRIEQVGAPMELYDRPQTVFVAGFIGSPKMNLMPGAAVGHPEAETAGIRPEHLVIAPEGLSARALVVETLGADTIVHADVEGVGPMTVRLAGNNRLRAGEVIRIAPEPGHMHLFDKNGQRMGEPA</sequence>
<dbReference type="Gene3D" id="2.40.50.100">
    <property type="match status" value="1"/>
</dbReference>
<dbReference type="InterPro" id="IPR003593">
    <property type="entry name" value="AAA+_ATPase"/>
</dbReference>
<keyword evidence="4 6" id="KW-0067">ATP-binding</keyword>
<dbReference type="SMART" id="SM00382">
    <property type="entry name" value="AAA"/>
    <property type="match status" value="1"/>
</dbReference>
<evidence type="ECO:0000313" key="6">
    <source>
        <dbReference type="EMBL" id="SCY91718.1"/>
    </source>
</evidence>
<reference evidence="6 7" key="1">
    <citation type="submission" date="2016-10" db="EMBL/GenBank/DDBJ databases">
        <authorList>
            <person name="de Groot N.N."/>
        </authorList>
    </citation>
    <scope>NUCLEOTIDE SEQUENCE [LARGE SCALE GENOMIC DNA]</scope>
    <source>
        <strain evidence="6 7">CGMCC 1.8925</strain>
    </source>
</reference>
<keyword evidence="3" id="KW-0547">Nucleotide-binding</keyword>
<dbReference type="SUPFAM" id="SSF52540">
    <property type="entry name" value="P-loop containing nucleoside triphosphate hydrolases"/>
    <property type="match status" value="1"/>
</dbReference>
<dbReference type="OrthoDB" id="9802264at2"/>
<evidence type="ECO:0000256" key="2">
    <source>
        <dbReference type="ARBA" id="ARBA00022448"/>
    </source>
</evidence>
<name>A0A1G5JVC4_9RHOB</name>